<comment type="caution">
    <text evidence="2">The sequence shown here is derived from an EMBL/GenBank/DDBJ whole genome shotgun (WGS) entry which is preliminary data.</text>
</comment>
<keyword evidence="3" id="KW-1185">Reference proteome</keyword>
<evidence type="ECO:0000313" key="2">
    <source>
        <dbReference type="EMBL" id="MDY2588384.1"/>
    </source>
</evidence>
<dbReference type="Pfam" id="PF18990">
    <property type="entry name" value="DUF5723"/>
    <property type="match status" value="1"/>
</dbReference>
<feature type="domain" description="DUF5723" evidence="1">
    <location>
        <begin position="40"/>
        <end position="404"/>
    </location>
</feature>
<protein>
    <submittedName>
        <fullName evidence="2">DUF5723 family protein</fullName>
    </submittedName>
</protein>
<organism evidence="2 3">
    <name type="scientific">Winogradskyella aquimaris</name>
    <dbReference type="NCBI Taxonomy" id="864074"/>
    <lineage>
        <taxon>Bacteria</taxon>
        <taxon>Pseudomonadati</taxon>
        <taxon>Bacteroidota</taxon>
        <taxon>Flavobacteriia</taxon>
        <taxon>Flavobacteriales</taxon>
        <taxon>Flavobacteriaceae</taxon>
        <taxon>Winogradskyella</taxon>
    </lineage>
</organism>
<gene>
    <name evidence="2" type="ORF">SNF14_13630</name>
</gene>
<dbReference type="Proteomes" id="UP001285855">
    <property type="component" value="Unassembled WGS sequence"/>
</dbReference>
<dbReference type="RefSeq" id="WP_320556732.1">
    <property type="nucleotide sequence ID" value="NZ_JAXDAE010000016.1"/>
</dbReference>
<dbReference type="EMBL" id="JAXDAE010000016">
    <property type="protein sequence ID" value="MDY2588384.1"/>
    <property type="molecule type" value="Genomic_DNA"/>
</dbReference>
<accession>A0ABU5EPJ9</accession>
<evidence type="ECO:0000259" key="1">
    <source>
        <dbReference type="Pfam" id="PF18990"/>
    </source>
</evidence>
<sequence>MKTPFITLIFIFFISLISAQSYFGHTVDNYAGVHGIIYNPANIVESNLRADINLISGSVFIDNDYIGIGFNELFNSNEDIDNSLERFPSSSNNFNINVDVLGPSFMFNLNKKSSIGISSRVRVMSNLNEIDGTLFETIEDGFDDNDDFDFDQQNFTGTAHAWAEIGLTYGRILWNKQNHLLTGAVTLKYLQGAGSAFTNSTNLEGNYVDSTETLTTSGELVYGTSNDFDNDDIDFNDLTAGFGFDIGFVYEWHPDRENDTIRFYQDPYKLKIGVSVTDIGSIKYDEGEITTYDMTATVNTATFEDDVKEFLDNNYNATAINQNIKMQLPTALHILVDYRLAKKWLISAQADLSMVAADEQLNNAISNTVLLMPRYESKWLSVFAPMSLRQYGGFTAGAGLRFGPLSVGSGSILSNLLSDSTQSADVFFGLKIPLYRK</sequence>
<proteinExistence type="predicted"/>
<evidence type="ECO:0000313" key="3">
    <source>
        <dbReference type="Proteomes" id="UP001285855"/>
    </source>
</evidence>
<reference evidence="2 3" key="1">
    <citation type="submission" date="2023-11" db="EMBL/GenBank/DDBJ databases">
        <title>Winogradskyella pelagius sp. nov., isolated from coastal sediment.</title>
        <authorList>
            <person name="Li F."/>
        </authorList>
    </citation>
    <scope>NUCLEOTIDE SEQUENCE [LARGE SCALE GENOMIC DNA]</scope>
    <source>
        <strain evidence="2 3">KCTC 23502</strain>
    </source>
</reference>
<name>A0ABU5EPJ9_9FLAO</name>
<dbReference type="InterPro" id="IPR043781">
    <property type="entry name" value="DUF5723"/>
</dbReference>